<dbReference type="PANTHER" id="PTHR31064:SF30">
    <property type="entry name" value="HIGH-AFFINITY POTASSIUM TRANSPORT PROTEIN-RELATED"/>
    <property type="match status" value="1"/>
</dbReference>
<evidence type="ECO:0000256" key="4">
    <source>
        <dbReference type="ARBA" id="ARBA00022538"/>
    </source>
</evidence>
<dbReference type="InterPro" id="IPR004773">
    <property type="entry name" value="K/Na_transp_Trk1/HKT1"/>
</dbReference>
<feature type="transmembrane region" description="Helical" evidence="10">
    <location>
        <begin position="428"/>
        <end position="451"/>
    </location>
</feature>
<dbReference type="InterPro" id="IPR015958">
    <property type="entry name" value="Trk1_fungi"/>
</dbReference>
<evidence type="ECO:0000256" key="9">
    <source>
        <dbReference type="ARBA" id="ARBA00023136"/>
    </source>
</evidence>
<evidence type="ECO:0000313" key="13">
    <source>
        <dbReference type="Proteomes" id="UP001320420"/>
    </source>
</evidence>
<evidence type="ECO:0000256" key="3">
    <source>
        <dbReference type="ARBA" id="ARBA00022448"/>
    </source>
</evidence>
<feature type="region of interest" description="Disordered" evidence="11">
    <location>
        <begin position="802"/>
        <end position="823"/>
    </location>
</feature>
<feature type="compositionally biased region" description="Polar residues" evidence="11">
    <location>
        <begin position="846"/>
        <end position="861"/>
    </location>
</feature>
<keyword evidence="13" id="KW-1185">Reference proteome</keyword>
<evidence type="ECO:0000256" key="8">
    <source>
        <dbReference type="ARBA" id="ARBA00023065"/>
    </source>
</evidence>
<dbReference type="AlphaFoldDB" id="A0AAN9YQG4"/>
<feature type="region of interest" description="Disordered" evidence="11">
    <location>
        <begin position="257"/>
        <end position="294"/>
    </location>
</feature>
<feature type="transmembrane region" description="Helical" evidence="10">
    <location>
        <begin position="628"/>
        <end position="645"/>
    </location>
</feature>
<feature type="region of interest" description="Disordered" evidence="11">
    <location>
        <begin position="844"/>
        <end position="906"/>
    </location>
</feature>
<dbReference type="EMBL" id="JAKJXP020000028">
    <property type="protein sequence ID" value="KAK7753501.1"/>
    <property type="molecule type" value="Genomic_DNA"/>
</dbReference>
<feature type="transmembrane region" description="Helical" evidence="10">
    <location>
        <begin position="26"/>
        <end position="49"/>
    </location>
</feature>
<keyword evidence="3 10" id="KW-0813">Transport</keyword>
<organism evidence="12 13">
    <name type="scientific">Diatrype stigma</name>
    <dbReference type="NCBI Taxonomy" id="117547"/>
    <lineage>
        <taxon>Eukaryota</taxon>
        <taxon>Fungi</taxon>
        <taxon>Dikarya</taxon>
        <taxon>Ascomycota</taxon>
        <taxon>Pezizomycotina</taxon>
        <taxon>Sordariomycetes</taxon>
        <taxon>Xylariomycetidae</taxon>
        <taxon>Xylariales</taxon>
        <taxon>Diatrypaceae</taxon>
        <taxon>Diatrype</taxon>
    </lineage>
</organism>
<feature type="transmembrane region" description="Helical" evidence="10">
    <location>
        <begin position="561"/>
        <end position="583"/>
    </location>
</feature>
<feature type="compositionally biased region" description="Low complexity" evidence="11">
    <location>
        <begin position="896"/>
        <end position="906"/>
    </location>
</feature>
<accession>A0AAN9YQG4</accession>
<dbReference type="GO" id="GO:0005886">
    <property type="term" value="C:plasma membrane"/>
    <property type="evidence" value="ECO:0007669"/>
    <property type="project" value="InterPro"/>
</dbReference>
<dbReference type="PANTHER" id="PTHR31064">
    <property type="entry name" value="POTASSIUM TRANSPORT PROTEIN DDB_G0292412-RELATED"/>
    <property type="match status" value="1"/>
</dbReference>
<evidence type="ECO:0000256" key="2">
    <source>
        <dbReference type="ARBA" id="ARBA00009137"/>
    </source>
</evidence>
<comment type="subcellular location">
    <subcellularLocation>
        <location evidence="1">Membrane</location>
        <topology evidence="1">Multi-pass membrane protein</topology>
    </subcellularLocation>
</comment>
<dbReference type="InterPro" id="IPR003445">
    <property type="entry name" value="Cat_transpt"/>
</dbReference>
<comment type="caution">
    <text evidence="12">The sequence shown here is derived from an EMBL/GenBank/DDBJ whole genome shotgun (WGS) entry which is preliminary data.</text>
</comment>
<dbReference type="PIRSF" id="PIRSF002450">
    <property type="entry name" value="K+_transpter_TRK"/>
    <property type="match status" value="1"/>
</dbReference>
<feature type="transmembrane region" description="Helical" evidence="10">
    <location>
        <begin position="714"/>
        <end position="734"/>
    </location>
</feature>
<evidence type="ECO:0000313" key="12">
    <source>
        <dbReference type="EMBL" id="KAK7753501.1"/>
    </source>
</evidence>
<keyword evidence="7 10" id="KW-1133">Transmembrane helix</keyword>
<dbReference type="InterPro" id="IPR051143">
    <property type="entry name" value="TrkH_K-transport"/>
</dbReference>
<reference evidence="12 13" key="1">
    <citation type="submission" date="2024-02" db="EMBL/GenBank/DDBJ databases">
        <title>De novo assembly and annotation of 12 fungi associated with fruit tree decline syndrome in Ontario, Canada.</title>
        <authorList>
            <person name="Sulman M."/>
            <person name="Ellouze W."/>
            <person name="Ilyukhin E."/>
        </authorList>
    </citation>
    <scope>NUCLEOTIDE SEQUENCE [LARGE SCALE GENOMIC DNA]</scope>
    <source>
        <strain evidence="12 13">M11/M66-122</strain>
    </source>
</reference>
<dbReference type="GO" id="GO:0030007">
    <property type="term" value="P:intracellular potassium ion homeostasis"/>
    <property type="evidence" value="ECO:0007669"/>
    <property type="project" value="UniProtKB-UniRule"/>
</dbReference>
<feature type="region of interest" description="Disordered" evidence="11">
    <location>
        <begin position="178"/>
        <end position="245"/>
    </location>
</feature>
<keyword evidence="4 10" id="KW-0633">Potassium transport</keyword>
<feature type="transmembrane region" description="Helical" evidence="10">
    <location>
        <begin position="688"/>
        <end position="707"/>
    </location>
</feature>
<sequence>MKDPREIALGVIQWIRPSFLSRDPHFNFITVHYFWILGWSIVGSILIYATARGQLEYIDALFFASGANTQAGLNTVDTNTLNLFAQIVIYLMAMISSPITIHGFVVFLRLYWFEKRFQHIVKEATQRRVSISKSRSKAKTTAADVERGGVNGRHITVMYNTAKASRMTNDGTLLDGELMNVDSDVGPDQATNGTRSKGEVDPNGGNHPVRPGPPQIKFSDQVKRSSALDDEDDVPLPQRRSDAEHIAILERQRKGNKSVLRIPGPRDVERGVRPEEFDEDEETQGPPNLTRKESNTYSLRGIISNRDRPQTTITIEEPPRPRRDETSRPEEIAEDIEAAAHTVSPMKFRKNKVQGEKLEMAETGASTATHHINPLRRLKTALTQSKDHDPMPYLSYQPTIGRNSTFLGLTEEEREELGGIEYRSLKTLAVVLLVYFWGYSIFGIICFVPWILNNNEFYTQIVGAAGVNSTWWAFFTANSAFMDLGLTLTPDSMISFNSAIFPLLVMSFLIILGNTGFPIMLRFMIWLASIIAPRGSGLWEELKFLLDHPRRCFTLLFPSNATWWLFLVLVLLNGLDLLLFIVLDLHSEAVEQLPLNIRFLDGWFQATATRTAGFACVNLANLHPAIQVSYLVMMYISVFPIAISIRSTNVYEEKSLGVYKPPEEVDDENPSGMAYLGSHLRRQLSFDLWYVFIGFFILSISEGPRLASGDLSMFAVLFEIVSAYGTVGLSLGYATVNASLCSQFSVVGKLVIIAMMIRGRHRGLPYGLDRAVLLPSEHLNRREAEEAELRLQRRDSAMTAATATATGGGARDRAASLVRGRSHSVDRRHVLTNLLHPGPVFPASSMAKSTAKSEQSLNFGYSETLRKYKSNPEEEDDSSKANSNLHLPTPPRPQQRRSTAQPIYDY</sequence>
<dbReference type="Pfam" id="PF02386">
    <property type="entry name" value="TrkH"/>
    <property type="match status" value="1"/>
</dbReference>
<gene>
    <name evidence="12" type="primary">TRK1</name>
    <name evidence="12" type="ORF">SLS62_004576</name>
</gene>
<keyword evidence="5 10" id="KW-0812">Transmembrane</keyword>
<feature type="transmembrane region" description="Helical" evidence="10">
    <location>
        <begin position="740"/>
        <end position="757"/>
    </location>
</feature>
<evidence type="ECO:0000256" key="11">
    <source>
        <dbReference type="SAM" id="MobiDB-lite"/>
    </source>
</evidence>
<comment type="similarity">
    <text evidence="2 10">Belongs to the TrkH potassium transport family.</text>
</comment>
<evidence type="ECO:0000256" key="6">
    <source>
        <dbReference type="ARBA" id="ARBA00022958"/>
    </source>
</evidence>
<evidence type="ECO:0000256" key="5">
    <source>
        <dbReference type="ARBA" id="ARBA00022692"/>
    </source>
</evidence>
<dbReference type="Proteomes" id="UP001320420">
    <property type="component" value="Unassembled WGS sequence"/>
</dbReference>
<evidence type="ECO:0000256" key="1">
    <source>
        <dbReference type="ARBA" id="ARBA00004141"/>
    </source>
</evidence>
<keyword evidence="8 10" id="KW-0406">Ion transport</keyword>
<dbReference type="GO" id="GO:0140107">
    <property type="term" value="F:high-affinity potassium ion transmembrane transporter activity"/>
    <property type="evidence" value="ECO:0007669"/>
    <property type="project" value="TreeGrafter"/>
</dbReference>
<name>A0AAN9YQG4_9PEZI</name>
<keyword evidence="9 10" id="KW-0472">Membrane</keyword>
<proteinExistence type="inferred from homology"/>
<keyword evidence="6 10" id="KW-0630">Potassium</keyword>
<protein>
    <recommendedName>
        <fullName evidence="10">Potassium transport protein</fullName>
    </recommendedName>
</protein>
<feature type="transmembrane region" description="Helical" evidence="10">
    <location>
        <begin position="87"/>
        <end position="112"/>
    </location>
</feature>
<evidence type="ECO:0000256" key="7">
    <source>
        <dbReference type="ARBA" id="ARBA00022989"/>
    </source>
</evidence>
<dbReference type="NCBIfam" id="TIGR00934">
    <property type="entry name" value="2a38euk"/>
    <property type="match status" value="1"/>
</dbReference>
<feature type="compositionally biased region" description="Basic and acidic residues" evidence="11">
    <location>
        <begin position="264"/>
        <end position="275"/>
    </location>
</feature>
<feature type="transmembrane region" description="Helical" evidence="10">
    <location>
        <begin position="493"/>
        <end position="513"/>
    </location>
</feature>
<evidence type="ECO:0000256" key="10">
    <source>
        <dbReference type="PIRNR" id="PIRNR002450"/>
    </source>
</evidence>
<dbReference type="GO" id="GO:1990573">
    <property type="term" value="P:potassium ion import across plasma membrane"/>
    <property type="evidence" value="ECO:0007669"/>
    <property type="project" value="TreeGrafter"/>
</dbReference>